<protein>
    <recommendedName>
        <fullName evidence="4">4Fe-4S ferredoxin-type domain-containing protein</fullName>
    </recommendedName>
</protein>
<dbReference type="GO" id="GO:0046872">
    <property type="term" value="F:metal ion binding"/>
    <property type="evidence" value="ECO:0007669"/>
    <property type="project" value="UniProtKB-KW"/>
</dbReference>
<dbReference type="InterPro" id="IPR017896">
    <property type="entry name" value="4Fe4S_Fe-S-bd"/>
</dbReference>
<dbReference type="InterPro" id="IPR009051">
    <property type="entry name" value="Helical_ferredxn"/>
</dbReference>
<dbReference type="PANTHER" id="PTHR43255:SF2">
    <property type="entry name" value="HETERODISULFIDE REDUCTASE RELATED PROTEIN"/>
    <property type="match status" value="1"/>
</dbReference>
<dbReference type="GO" id="GO:0051536">
    <property type="term" value="F:iron-sulfur cluster binding"/>
    <property type="evidence" value="ECO:0007669"/>
    <property type="project" value="UniProtKB-KW"/>
</dbReference>
<comment type="caution">
    <text evidence="5">The sequence shown here is derived from an EMBL/GenBank/DDBJ whole genome shotgun (WGS) entry which is preliminary data.</text>
</comment>
<dbReference type="GO" id="GO:0005886">
    <property type="term" value="C:plasma membrane"/>
    <property type="evidence" value="ECO:0007669"/>
    <property type="project" value="TreeGrafter"/>
</dbReference>
<sequence>MDAVIHPQAPDRRWINRAVKAEINLCFTCGSCAVECPVNRATNRLDPRRLVWMANLGLMDELIRLPDIWLCLGCRKCSHVCPMTVKPAALIAFLRWEALREGLFSPELAEERRRLQDRLHRQRAAVVRELLAETAQRRTPQELSQPRIPGASWKPFAVFHDHETGISSCFACGECSNACPVCVDRSVLDPLVLVRGTLLGYARELSVSPGPWVCLQCRSCSSACSHRVQGHLVALALREAAQKTGMVDDAFLQAWKDKERDLWHGYAEAVVQRLEPGLNLTTNTQQTVTTRP</sequence>
<evidence type="ECO:0000256" key="1">
    <source>
        <dbReference type="ARBA" id="ARBA00022723"/>
    </source>
</evidence>
<dbReference type="EMBL" id="DSTK01000031">
    <property type="protein sequence ID" value="HFK97653.1"/>
    <property type="molecule type" value="Genomic_DNA"/>
</dbReference>
<dbReference type="InterPro" id="IPR051460">
    <property type="entry name" value="HdrC_iron-sulfur_subunit"/>
</dbReference>
<dbReference type="Pfam" id="PF13237">
    <property type="entry name" value="Fer4_10"/>
    <property type="match status" value="1"/>
</dbReference>
<dbReference type="Pfam" id="PF13183">
    <property type="entry name" value="Fer4_8"/>
    <property type="match status" value="1"/>
</dbReference>
<reference evidence="5" key="1">
    <citation type="journal article" date="2020" name="mSystems">
        <title>Genome- and Community-Level Interaction Insights into Carbon Utilization and Element Cycling Functions of Hydrothermarchaeota in Hydrothermal Sediment.</title>
        <authorList>
            <person name="Zhou Z."/>
            <person name="Liu Y."/>
            <person name="Xu W."/>
            <person name="Pan J."/>
            <person name="Luo Z.H."/>
            <person name="Li M."/>
        </authorList>
    </citation>
    <scope>NUCLEOTIDE SEQUENCE [LARGE SCALE GENOMIC DNA]</scope>
    <source>
        <strain evidence="5">SpSt-456</strain>
    </source>
</reference>
<evidence type="ECO:0000256" key="3">
    <source>
        <dbReference type="ARBA" id="ARBA00023014"/>
    </source>
</evidence>
<feature type="domain" description="4Fe-4S ferredoxin-type" evidence="4">
    <location>
        <begin position="17"/>
        <end position="48"/>
    </location>
</feature>
<dbReference type="PANTHER" id="PTHR43255">
    <property type="entry name" value="IRON-SULFUR-BINDING OXIDOREDUCTASE FADF-RELATED-RELATED"/>
    <property type="match status" value="1"/>
</dbReference>
<dbReference type="PROSITE" id="PS51379">
    <property type="entry name" value="4FE4S_FER_2"/>
    <property type="match status" value="1"/>
</dbReference>
<evidence type="ECO:0000259" key="4">
    <source>
        <dbReference type="PROSITE" id="PS51379"/>
    </source>
</evidence>
<evidence type="ECO:0000313" key="5">
    <source>
        <dbReference type="EMBL" id="HFK97653.1"/>
    </source>
</evidence>
<name>A0A832A332_9BACT</name>
<keyword evidence="3" id="KW-0411">Iron-sulfur</keyword>
<dbReference type="PROSITE" id="PS00198">
    <property type="entry name" value="4FE4S_FER_1"/>
    <property type="match status" value="3"/>
</dbReference>
<gene>
    <name evidence="5" type="ORF">ENS06_10090</name>
</gene>
<keyword evidence="2" id="KW-0408">Iron</keyword>
<dbReference type="AlphaFoldDB" id="A0A832A332"/>
<keyword evidence="1" id="KW-0479">Metal-binding</keyword>
<accession>A0A832A332</accession>
<dbReference type="SUPFAM" id="SSF46548">
    <property type="entry name" value="alpha-helical ferredoxin"/>
    <property type="match status" value="2"/>
</dbReference>
<evidence type="ECO:0000256" key="2">
    <source>
        <dbReference type="ARBA" id="ARBA00023004"/>
    </source>
</evidence>
<dbReference type="InterPro" id="IPR017900">
    <property type="entry name" value="4Fe4S_Fe_S_CS"/>
</dbReference>
<proteinExistence type="predicted"/>
<dbReference type="Gene3D" id="1.10.1060.10">
    <property type="entry name" value="Alpha-helical ferredoxin"/>
    <property type="match status" value="1"/>
</dbReference>
<organism evidence="5">
    <name type="scientific">Desulfacinum infernum</name>
    <dbReference type="NCBI Taxonomy" id="35837"/>
    <lineage>
        <taxon>Bacteria</taxon>
        <taxon>Pseudomonadati</taxon>
        <taxon>Thermodesulfobacteriota</taxon>
        <taxon>Syntrophobacteria</taxon>
        <taxon>Syntrophobacterales</taxon>
        <taxon>Syntrophobacteraceae</taxon>
        <taxon>Desulfacinum</taxon>
    </lineage>
</organism>